<keyword evidence="1" id="KW-0812">Transmembrane</keyword>
<reference evidence="2" key="1">
    <citation type="journal article" date="2020" name="mSystems">
        <title>Genome- and Community-Level Interaction Insights into Carbon Utilization and Element Cycling Functions of Hydrothermarchaeota in Hydrothermal Sediment.</title>
        <authorList>
            <person name="Zhou Z."/>
            <person name="Liu Y."/>
            <person name="Xu W."/>
            <person name="Pan J."/>
            <person name="Luo Z.H."/>
            <person name="Li M."/>
        </authorList>
    </citation>
    <scope>NUCLEOTIDE SEQUENCE [LARGE SCALE GENOMIC DNA]</scope>
    <source>
        <strain evidence="2">SpSt-114</strain>
    </source>
</reference>
<accession>A0A7C5X4B6</accession>
<sequence length="326" mass="37650">MEKLQIDLQRKYDDAVIEVVGRLYGRKADVYLIDLLEEMYPKEKRFEEVKALIRKGEDIFTALYKKQLISSRTYEYLSSARRIRGLKEFVMAYRDSTKEIRDVVNALRRQLISPTLALLMHYAVFWTMLYKILPAFPIDQKTLSFLPSYFPFLIYASKNPWVFYAYFGLTLGVVGLLYFNQDKFNPAYRMAEKMKFYLYLYQSTKAGKKVEEAVKAYRGRAIDVGKFNSAMAAGKSLGEAILQSMRYPVSPVERTLLISALEGDEKEIPKNIEDLYREMLDMTKVIISRIGNVLSFVAMAVVAGVLLFFYGGFYLPLIEAVRHSVG</sequence>
<feature type="transmembrane region" description="Helical" evidence="1">
    <location>
        <begin position="111"/>
        <end position="133"/>
    </location>
</feature>
<comment type="caution">
    <text evidence="2">The sequence shown here is derived from an EMBL/GenBank/DDBJ whole genome shotgun (WGS) entry which is preliminary data.</text>
</comment>
<feature type="transmembrane region" description="Helical" evidence="1">
    <location>
        <begin position="161"/>
        <end position="180"/>
    </location>
</feature>
<evidence type="ECO:0000256" key="1">
    <source>
        <dbReference type="SAM" id="Phobius"/>
    </source>
</evidence>
<feature type="transmembrane region" description="Helical" evidence="1">
    <location>
        <begin position="293"/>
        <end position="315"/>
    </location>
</feature>
<dbReference type="AlphaFoldDB" id="A0A7C5X4B6"/>
<keyword evidence="1" id="KW-0472">Membrane</keyword>
<evidence type="ECO:0008006" key="3">
    <source>
        <dbReference type="Google" id="ProtNLM"/>
    </source>
</evidence>
<gene>
    <name evidence="2" type="ORF">ENN04_05995</name>
</gene>
<keyword evidence="1" id="KW-1133">Transmembrane helix</keyword>
<organism evidence="2">
    <name type="scientific">Thermocrinis ruber</name>
    <dbReference type="NCBI Taxonomy" id="75906"/>
    <lineage>
        <taxon>Bacteria</taxon>
        <taxon>Pseudomonadati</taxon>
        <taxon>Aquificota</taxon>
        <taxon>Aquificia</taxon>
        <taxon>Aquificales</taxon>
        <taxon>Aquificaceae</taxon>
        <taxon>Thermocrinis</taxon>
    </lineage>
</organism>
<protein>
    <recommendedName>
        <fullName evidence="3">Type II secretion system protein GspF domain-containing protein</fullName>
    </recommendedName>
</protein>
<name>A0A7C5X4B6_9AQUI</name>
<dbReference type="EMBL" id="DSAC01000070">
    <property type="protein sequence ID" value="HHO74178.1"/>
    <property type="molecule type" value="Genomic_DNA"/>
</dbReference>
<evidence type="ECO:0000313" key="2">
    <source>
        <dbReference type="EMBL" id="HHO74178.1"/>
    </source>
</evidence>
<proteinExistence type="predicted"/>